<reference evidence="5 6" key="1">
    <citation type="journal article" date="2023" name="Int. J. Syst. Evol. Microbiol.">
        <title>Terrisporobacter hibernicus sp. nov., isolated from bovine faeces in Northern Ireland.</title>
        <authorList>
            <person name="Mitchell M."/>
            <person name="Nguyen S.V."/>
            <person name="Connor M."/>
            <person name="Fairley D.J."/>
            <person name="Donoghue O."/>
            <person name="Marshall H."/>
            <person name="Koolman L."/>
            <person name="McMullan G."/>
            <person name="Schaffer K.E."/>
            <person name="McGrath J.W."/>
            <person name="Fanning S."/>
        </authorList>
    </citation>
    <scope>NUCLEOTIDE SEQUENCE [LARGE SCALE GENOMIC DNA]</scope>
    <source>
        <strain evidence="5 6">MCA3</strain>
    </source>
</reference>
<dbReference type="Proteomes" id="UP001198983">
    <property type="component" value="Chromosome"/>
</dbReference>
<evidence type="ECO:0000313" key="5">
    <source>
        <dbReference type="EMBL" id="UEL46448.1"/>
    </source>
</evidence>
<dbReference type="EMBL" id="CP081135">
    <property type="protein sequence ID" value="UEL46448.1"/>
    <property type="molecule type" value="Genomic_DNA"/>
</dbReference>
<accession>A0AAX2ZB08</accession>
<organism evidence="5 6">
    <name type="scientific">Terrisporobacter hibernicus</name>
    <dbReference type="NCBI Taxonomy" id="2813371"/>
    <lineage>
        <taxon>Bacteria</taxon>
        <taxon>Bacillati</taxon>
        <taxon>Bacillota</taxon>
        <taxon>Clostridia</taxon>
        <taxon>Peptostreptococcales</taxon>
        <taxon>Peptostreptococcaceae</taxon>
        <taxon>Terrisporobacter</taxon>
    </lineage>
</organism>
<keyword evidence="1" id="KW-0813">Transport</keyword>
<protein>
    <submittedName>
        <fullName evidence="5">ATP-binding cassette domain-containing protein</fullName>
    </submittedName>
</protein>
<dbReference type="InterPro" id="IPR027417">
    <property type="entry name" value="P-loop_NTPase"/>
</dbReference>
<sequence length="252" mass="28746">MKSFIDIEQFSVSVGSFSLKNINLQIYENEIFAILGKTGSGKTVLLESIAGFYKSEEGSIKIYDKKINEIPLENRKIGFVYQDYGLFPHMTVFNNISYGLKIQKINKKIIKSTVEEICKILSIEKILNQYPGTLSGGEKQRTALARSVVLKPKILLMDEPFSALDPTTKLSMYDEIKKIHKIFGCTIIFVTHDFNEAQIMADRIGILKSGELKSVRKSKELFDEYKDEDINEFLGIRRGKYYDKRGVISNIT</sequence>
<feature type="domain" description="ABC transporter" evidence="4">
    <location>
        <begin position="2"/>
        <end position="234"/>
    </location>
</feature>
<dbReference type="GO" id="GO:0016887">
    <property type="term" value="F:ATP hydrolysis activity"/>
    <property type="evidence" value="ECO:0007669"/>
    <property type="project" value="InterPro"/>
</dbReference>
<dbReference type="SMART" id="SM00382">
    <property type="entry name" value="AAA"/>
    <property type="match status" value="1"/>
</dbReference>
<evidence type="ECO:0000256" key="1">
    <source>
        <dbReference type="ARBA" id="ARBA00022448"/>
    </source>
</evidence>
<gene>
    <name evidence="5" type="ORF">JW646_12425</name>
</gene>
<evidence type="ECO:0000256" key="3">
    <source>
        <dbReference type="ARBA" id="ARBA00022840"/>
    </source>
</evidence>
<proteinExistence type="predicted"/>
<dbReference type="InterPro" id="IPR003439">
    <property type="entry name" value="ABC_transporter-like_ATP-bd"/>
</dbReference>
<dbReference type="RefSeq" id="WP_228415341.1">
    <property type="nucleotide sequence ID" value="NZ_CP081135.1"/>
</dbReference>
<dbReference type="InterPro" id="IPR003593">
    <property type="entry name" value="AAA+_ATPase"/>
</dbReference>
<dbReference type="AlphaFoldDB" id="A0AAX2ZB08"/>
<name>A0AAX2ZB08_9FIRM</name>
<dbReference type="InterPro" id="IPR050093">
    <property type="entry name" value="ABC_SmlMolc_Importer"/>
</dbReference>
<dbReference type="Gene3D" id="3.40.50.300">
    <property type="entry name" value="P-loop containing nucleotide triphosphate hydrolases"/>
    <property type="match status" value="1"/>
</dbReference>
<evidence type="ECO:0000259" key="4">
    <source>
        <dbReference type="PROSITE" id="PS50893"/>
    </source>
</evidence>
<dbReference type="PROSITE" id="PS50893">
    <property type="entry name" value="ABC_TRANSPORTER_2"/>
    <property type="match status" value="1"/>
</dbReference>
<keyword evidence="2" id="KW-0547">Nucleotide-binding</keyword>
<dbReference type="PANTHER" id="PTHR42781">
    <property type="entry name" value="SPERMIDINE/PUTRESCINE IMPORT ATP-BINDING PROTEIN POTA"/>
    <property type="match status" value="1"/>
</dbReference>
<dbReference type="SUPFAM" id="SSF52540">
    <property type="entry name" value="P-loop containing nucleoside triphosphate hydrolases"/>
    <property type="match status" value="1"/>
</dbReference>
<dbReference type="KEGG" id="tem:JW646_12425"/>
<keyword evidence="3 5" id="KW-0067">ATP-binding</keyword>
<dbReference type="PANTHER" id="PTHR42781:SF4">
    <property type="entry name" value="SPERMIDINE_PUTRESCINE IMPORT ATP-BINDING PROTEIN POTA"/>
    <property type="match status" value="1"/>
</dbReference>
<dbReference type="GO" id="GO:0005524">
    <property type="term" value="F:ATP binding"/>
    <property type="evidence" value="ECO:0007669"/>
    <property type="project" value="UniProtKB-KW"/>
</dbReference>
<evidence type="ECO:0000256" key="2">
    <source>
        <dbReference type="ARBA" id="ARBA00022741"/>
    </source>
</evidence>
<keyword evidence="6" id="KW-1185">Reference proteome</keyword>
<evidence type="ECO:0000313" key="6">
    <source>
        <dbReference type="Proteomes" id="UP001198983"/>
    </source>
</evidence>
<dbReference type="Pfam" id="PF00005">
    <property type="entry name" value="ABC_tran"/>
    <property type="match status" value="1"/>
</dbReference>